<evidence type="ECO:0000256" key="6">
    <source>
        <dbReference type="SAM" id="Phobius"/>
    </source>
</evidence>
<name>A0A840XJW4_9PROT</name>
<evidence type="ECO:0000256" key="1">
    <source>
        <dbReference type="ARBA" id="ARBA00004651"/>
    </source>
</evidence>
<evidence type="ECO:0000256" key="3">
    <source>
        <dbReference type="ARBA" id="ARBA00022692"/>
    </source>
</evidence>
<dbReference type="EMBL" id="JACIJE010000002">
    <property type="protein sequence ID" value="MBB5688895.1"/>
    <property type="molecule type" value="Genomic_DNA"/>
</dbReference>
<evidence type="ECO:0000313" key="8">
    <source>
        <dbReference type="EMBL" id="MBB5688895.1"/>
    </source>
</evidence>
<dbReference type="PANTHER" id="PTHR32322:SF18">
    <property type="entry name" value="S-ADENOSYLMETHIONINE_S-ADENOSYLHOMOCYSTEINE TRANSPORTER"/>
    <property type="match status" value="1"/>
</dbReference>
<dbReference type="RefSeq" id="WP_246419465.1">
    <property type="nucleotide sequence ID" value="NZ_JAAEDJ010000110.1"/>
</dbReference>
<accession>A0A840XJW4</accession>
<feature type="transmembrane region" description="Helical" evidence="6">
    <location>
        <begin position="220"/>
        <end position="243"/>
    </location>
</feature>
<keyword evidence="9" id="KW-1185">Reference proteome</keyword>
<evidence type="ECO:0000256" key="4">
    <source>
        <dbReference type="ARBA" id="ARBA00022989"/>
    </source>
</evidence>
<dbReference type="AlphaFoldDB" id="A0A840XJW4"/>
<dbReference type="Proteomes" id="UP000562254">
    <property type="component" value="Unassembled WGS sequence"/>
</dbReference>
<dbReference type="InterPro" id="IPR050638">
    <property type="entry name" value="AA-Vitamin_Transporters"/>
</dbReference>
<dbReference type="Pfam" id="PF00892">
    <property type="entry name" value="EamA"/>
    <property type="match status" value="2"/>
</dbReference>
<evidence type="ECO:0000313" key="9">
    <source>
        <dbReference type="Proteomes" id="UP000562254"/>
    </source>
</evidence>
<keyword evidence="4 6" id="KW-1133">Transmembrane helix</keyword>
<dbReference type="SUPFAM" id="SSF103481">
    <property type="entry name" value="Multidrug resistance efflux transporter EmrE"/>
    <property type="match status" value="2"/>
</dbReference>
<sequence length="295" mass="30285">MTAPPARGADAAGLALLLATTIGWGLNWPAMKVLLAELPVFTTRAASGGLGFLVLLAVALALRERIAVPLALWPRLALVSVLNVTAWMGLASFSLLWLAAAEATIVCYTMPVWAVLMAWAILGERPRPRRLAGLGLAFGGLAVLVLGRGVAVGLEKLPGVALGLGAAVLFSLGTVVTKRWPLGLPPTTSAVWQVGLGIAPLAVAAAVMDPPALMALSWPGWALVAYGGVFALGLCYLTWFAALRRLPASLATLGTLLTPVIGVASAALLLGEPFGWREAGALALTLAGVGLAIRD</sequence>
<keyword evidence="5 6" id="KW-0472">Membrane</keyword>
<organism evidence="8 9">
    <name type="scientific">Neoroseomonas alkaliterrae</name>
    <dbReference type="NCBI Taxonomy" id="1452450"/>
    <lineage>
        <taxon>Bacteria</taxon>
        <taxon>Pseudomonadati</taxon>
        <taxon>Pseudomonadota</taxon>
        <taxon>Alphaproteobacteria</taxon>
        <taxon>Acetobacterales</taxon>
        <taxon>Acetobacteraceae</taxon>
        <taxon>Neoroseomonas</taxon>
    </lineage>
</organism>
<feature type="transmembrane region" description="Helical" evidence="6">
    <location>
        <begin position="276"/>
        <end position="293"/>
    </location>
</feature>
<dbReference type="InterPro" id="IPR037185">
    <property type="entry name" value="EmrE-like"/>
</dbReference>
<evidence type="ECO:0000259" key="7">
    <source>
        <dbReference type="Pfam" id="PF00892"/>
    </source>
</evidence>
<feature type="transmembrane region" description="Helical" evidence="6">
    <location>
        <begin position="157"/>
        <end position="177"/>
    </location>
</feature>
<feature type="transmembrane region" description="Helical" evidence="6">
    <location>
        <begin position="41"/>
        <end position="62"/>
    </location>
</feature>
<feature type="domain" description="EamA" evidence="7">
    <location>
        <begin position="158"/>
        <end position="292"/>
    </location>
</feature>
<feature type="transmembrane region" description="Helical" evidence="6">
    <location>
        <begin position="250"/>
        <end position="270"/>
    </location>
</feature>
<feature type="transmembrane region" description="Helical" evidence="6">
    <location>
        <begin position="103"/>
        <end position="122"/>
    </location>
</feature>
<dbReference type="InterPro" id="IPR000620">
    <property type="entry name" value="EamA_dom"/>
</dbReference>
<dbReference type="PANTHER" id="PTHR32322">
    <property type="entry name" value="INNER MEMBRANE TRANSPORTER"/>
    <property type="match status" value="1"/>
</dbReference>
<dbReference type="GO" id="GO:0005886">
    <property type="term" value="C:plasma membrane"/>
    <property type="evidence" value="ECO:0007669"/>
    <property type="project" value="UniProtKB-SubCell"/>
</dbReference>
<keyword evidence="3 6" id="KW-0812">Transmembrane</keyword>
<feature type="domain" description="EamA" evidence="7">
    <location>
        <begin position="13"/>
        <end position="145"/>
    </location>
</feature>
<protein>
    <submittedName>
        <fullName evidence="8">Drug/metabolite transporter (DMT)-like permease</fullName>
    </submittedName>
</protein>
<gene>
    <name evidence="8" type="ORF">FHS88_001011</name>
</gene>
<comment type="subcellular location">
    <subcellularLocation>
        <location evidence="1">Cell membrane</location>
        <topology evidence="1">Multi-pass membrane protein</topology>
    </subcellularLocation>
</comment>
<feature type="transmembrane region" description="Helical" evidence="6">
    <location>
        <begin position="189"/>
        <end position="208"/>
    </location>
</feature>
<comment type="caution">
    <text evidence="8">The sequence shown here is derived from an EMBL/GenBank/DDBJ whole genome shotgun (WGS) entry which is preliminary data.</text>
</comment>
<feature type="transmembrane region" description="Helical" evidence="6">
    <location>
        <begin position="131"/>
        <end position="151"/>
    </location>
</feature>
<reference evidence="8 9" key="1">
    <citation type="submission" date="2020-08" db="EMBL/GenBank/DDBJ databases">
        <title>Genomic Encyclopedia of Type Strains, Phase IV (KMG-IV): sequencing the most valuable type-strain genomes for metagenomic binning, comparative biology and taxonomic classification.</title>
        <authorList>
            <person name="Goeker M."/>
        </authorList>
    </citation>
    <scope>NUCLEOTIDE SEQUENCE [LARGE SCALE GENOMIC DNA]</scope>
    <source>
        <strain evidence="8 9">DSM 25895</strain>
    </source>
</reference>
<dbReference type="Gene3D" id="1.10.3730.20">
    <property type="match status" value="1"/>
</dbReference>
<evidence type="ECO:0000256" key="2">
    <source>
        <dbReference type="ARBA" id="ARBA00022475"/>
    </source>
</evidence>
<evidence type="ECO:0000256" key="5">
    <source>
        <dbReference type="ARBA" id="ARBA00023136"/>
    </source>
</evidence>
<keyword evidence="2" id="KW-1003">Cell membrane</keyword>
<proteinExistence type="predicted"/>
<feature type="transmembrane region" description="Helical" evidence="6">
    <location>
        <begin position="74"/>
        <end position="97"/>
    </location>
</feature>